<feature type="non-terminal residue" evidence="1">
    <location>
        <position position="1"/>
    </location>
</feature>
<protein>
    <submittedName>
        <fullName evidence="1">Uncharacterized protein</fullName>
    </submittedName>
</protein>
<reference evidence="1" key="1">
    <citation type="submission" date="2019-10" db="EMBL/GenBank/DDBJ databases">
        <authorList>
            <consortium name="DOE Joint Genome Institute"/>
            <person name="Kuo A."/>
            <person name="Miyauchi S."/>
            <person name="Kiss E."/>
            <person name="Drula E."/>
            <person name="Kohler A."/>
            <person name="Sanchez-Garcia M."/>
            <person name="Andreopoulos B."/>
            <person name="Barry K.W."/>
            <person name="Bonito G."/>
            <person name="Buee M."/>
            <person name="Carver A."/>
            <person name="Chen C."/>
            <person name="Cichocki N."/>
            <person name="Clum A."/>
            <person name="Culley D."/>
            <person name="Crous P.W."/>
            <person name="Fauchery L."/>
            <person name="Girlanda M."/>
            <person name="Hayes R."/>
            <person name="Keri Z."/>
            <person name="Labutti K."/>
            <person name="Lipzen A."/>
            <person name="Lombard V."/>
            <person name="Magnuson J."/>
            <person name="Maillard F."/>
            <person name="Morin E."/>
            <person name="Murat C."/>
            <person name="Nolan M."/>
            <person name="Ohm R."/>
            <person name="Pangilinan J."/>
            <person name="Pereira M."/>
            <person name="Perotto S."/>
            <person name="Peter M."/>
            <person name="Riley R."/>
            <person name="Sitrit Y."/>
            <person name="Stielow B."/>
            <person name="Szollosi G."/>
            <person name="Zifcakova L."/>
            <person name="Stursova M."/>
            <person name="Spatafora J.W."/>
            <person name="Tedersoo L."/>
            <person name="Vaario L.-M."/>
            <person name="Yamada A."/>
            <person name="Yan M."/>
            <person name="Wang P."/>
            <person name="Xu J."/>
            <person name="Bruns T."/>
            <person name="Baldrian P."/>
            <person name="Vilgalys R."/>
            <person name="Henrissat B."/>
            <person name="Grigoriev I.V."/>
            <person name="Hibbett D."/>
            <person name="Nagy L.G."/>
            <person name="Martin F.M."/>
        </authorList>
    </citation>
    <scope>NUCLEOTIDE SEQUENCE</scope>
    <source>
        <strain evidence="1">P2</strain>
    </source>
</reference>
<keyword evidence="2" id="KW-1185">Reference proteome</keyword>
<sequence length="70" mass="8228">LQQEINSDPDEAIEKNAEFFDRKFDIQRRQIVEDIARTVNREGDRIISAVTAGPHDRIVDPDIYNIWKDM</sequence>
<reference evidence="1" key="2">
    <citation type="journal article" date="2020" name="Nat. Commun.">
        <title>Large-scale genome sequencing of mycorrhizal fungi provides insights into the early evolution of symbiotic traits.</title>
        <authorList>
            <person name="Miyauchi S."/>
            <person name="Kiss E."/>
            <person name="Kuo A."/>
            <person name="Drula E."/>
            <person name="Kohler A."/>
            <person name="Sanchez-Garcia M."/>
            <person name="Morin E."/>
            <person name="Andreopoulos B."/>
            <person name="Barry K.W."/>
            <person name="Bonito G."/>
            <person name="Buee M."/>
            <person name="Carver A."/>
            <person name="Chen C."/>
            <person name="Cichocki N."/>
            <person name="Clum A."/>
            <person name="Culley D."/>
            <person name="Crous P.W."/>
            <person name="Fauchery L."/>
            <person name="Girlanda M."/>
            <person name="Hayes R.D."/>
            <person name="Keri Z."/>
            <person name="LaButti K."/>
            <person name="Lipzen A."/>
            <person name="Lombard V."/>
            <person name="Magnuson J."/>
            <person name="Maillard F."/>
            <person name="Murat C."/>
            <person name="Nolan M."/>
            <person name="Ohm R.A."/>
            <person name="Pangilinan J."/>
            <person name="Pereira M.F."/>
            <person name="Perotto S."/>
            <person name="Peter M."/>
            <person name="Pfister S."/>
            <person name="Riley R."/>
            <person name="Sitrit Y."/>
            <person name="Stielow J.B."/>
            <person name="Szollosi G."/>
            <person name="Zifcakova L."/>
            <person name="Stursova M."/>
            <person name="Spatafora J.W."/>
            <person name="Tedersoo L."/>
            <person name="Vaario L.M."/>
            <person name="Yamada A."/>
            <person name="Yan M."/>
            <person name="Wang P."/>
            <person name="Xu J."/>
            <person name="Bruns T."/>
            <person name="Baldrian P."/>
            <person name="Vilgalys R."/>
            <person name="Dunand C."/>
            <person name="Henrissat B."/>
            <person name="Grigoriev I.V."/>
            <person name="Hibbett D."/>
            <person name="Nagy L.G."/>
            <person name="Martin F.M."/>
        </authorList>
    </citation>
    <scope>NUCLEOTIDE SEQUENCE</scope>
    <source>
        <strain evidence="1">P2</strain>
    </source>
</reference>
<comment type="caution">
    <text evidence="1">The sequence shown here is derived from an EMBL/GenBank/DDBJ whole genome shotgun (WGS) entry which is preliminary data.</text>
</comment>
<organism evidence="1 2">
    <name type="scientific">Thelephora ganbajun</name>
    <name type="common">Ganba fungus</name>
    <dbReference type="NCBI Taxonomy" id="370292"/>
    <lineage>
        <taxon>Eukaryota</taxon>
        <taxon>Fungi</taxon>
        <taxon>Dikarya</taxon>
        <taxon>Basidiomycota</taxon>
        <taxon>Agaricomycotina</taxon>
        <taxon>Agaricomycetes</taxon>
        <taxon>Thelephorales</taxon>
        <taxon>Thelephoraceae</taxon>
        <taxon>Thelephora</taxon>
    </lineage>
</organism>
<accession>A0ACB6Z4R7</accession>
<dbReference type="EMBL" id="MU118131">
    <property type="protein sequence ID" value="KAF9644578.1"/>
    <property type="molecule type" value="Genomic_DNA"/>
</dbReference>
<evidence type="ECO:0000313" key="2">
    <source>
        <dbReference type="Proteomes" id="UP000886501"/>
    </source>
</evidence>
<evidence type="ECO:0000313" key="1">
    <source>
        <dbReference type="EMBL" id="KAF9644578.1"/>
    </source>
</evidence>
<name>A0ACB6Z4R7_THEGA</name>
<feature type="non-terminal residue" evidence="1">
    <location>
        <position position="70"/>
    </location>
</feature>
<gene>
    <name evidence="1" type="ORF">BDM02DRAFT_3074100</name>
</gene>
<proteinExistence type="predicted"/>
<dbReference type="Proteomes" id="UP000886501">
    <property type="component" value="Unassembled WGS sequence"/>
</dbReference>